<feature type="transmembrane region" description="Helical" evidence="1">
    <location>
        <begin position="163"/>
        <end position="179"/>
    </location>
</feature>
<gene>
    <name evidence="3" type="ORF">E0485_10785</name>
</gene>
<feature type="transmembrane region" description="Helical" evidence="1">
    <location>
        <begin position="119"/>
        <end position="143"/>
    </location>
</feature>
<dbReference type="PANTHER" id="PTHR36435:SF1">
    <property type="entry name" value="CAAX AMINO TERMINAL PROTEASE FAMILY PROTEIN"/>
    <property type="match status" value="1"/>
</dbReference>
<name>A0A4R4ECQ4_9BACL</name>
<feature type="domain" description="CAAX prenyl protease 2/Lysostaphin resistance protein A-like" evidence="2">
    <location>
        <begin position="165"/>
        <end position="251"/>
    </location>
</feature>
<dbReference type="GO" id="GO:0008237">
    <property type="term" value="F:metallopeptidase activity"/>
    <property type="evidence" value="ECO:0007669"/>
    <property type="project" value="UniProtKB-KW"/>
</dbReference>
<dbReference type="GO" id="GO:0080120">
    <property type="term" value="P:CAAX-box protein maturation"/>
    <property type="evidence" value="ECO:0007669"/>
    <property type="project" value="UniProtKB-ARBA"/>
</dbReference>
<dbReference type="GO" id="GO:0004175">
    <property type="term" value="F:endopeptidase activity"/>
    <property type="evidence" value="ECO:0007669"/>
    <property type="project" value="UniProtKB-ARBA"/>
</dbReference>
<protein>
    <submittedName>
        <fullName evidence="3">CPBP family intramembrane metalloprotease</fullName>
    </submittedName>
</protein>
<sequence>MVMGAFNKEQGGIFIQNATSITDKNSENCNEINSNLSWKQLLFFLLLYVGIIIGACIIVIISFVVIKVFTGKDLLFLLNDSNFLILDAFLVLFILKKYKPILRFVTQSLDFTVLRVKKTYGIILVGYIVLWAIQFIFIDYLHLGDASNQAQQLRINGSQFQSWFAYVIMYISVGVITPIKEEILFRGLLSRFLELKYRFWVGLAVSSLVFGLLHVDFPIVGLLMGITLGLVFHFSGSLVPSIILHILWNIVGTVINNINGY</sequence>
<proteinExistence type="predicted"/>
<feature type="transmembrane region" description="Helical" evidence="1">
    <location>
        <begin position="41"/>
        <end position="69"/>
    </location>
</feature>
<dbReference type="GO" id="GO:0006508">
    <property type="term" value="P:proteolysis"/>
    <property type="evidence" value="ECO:0007669"/>
    <property type="project" value="UniProtKB-KW"/>
</dbReference>
<keyword evidence="3" id="KW-0378">Hydrolase</keyword>
<dbReference type="EMBL" id="SKFG01000009">
    <property type="protein sequence ID" value="TCZ77469.1"/>
    <property type="molecule type" value="Genomic_DNA"/>
</dbReference>
<keyword evidence="3" id="KW-0482">Metalloprotease</keyword>
<organism evidence="3 4">
    <name type="scientific">Paenibacillus albiflavus</name>
    <dbReference type="NCBI Taxonomy" id="2545760"/>
    <lineage>
        <taxon>Bacteria</taxon>
        <taxon>Bacillati</taxon>
        <taxon>Bacillota</taxon>
        <taxon>Bacilli</taxon>
        <taxon>Bacillales</taxon>
        <taxon>Paenibacillaceae</taxon>
        <taxon>Paenibacillus</taxon>
    </lineage>
</organism>
<dbReference type="AlphaFoldDB" id="A0A4R4ECQ4"/>
<keyword evidence="1" id="KW-0472">Membrane</keyword>
<feature type="transmembrane region" description="Helical" evidence="1">
    <location>
        <begin position="81"/>
        <end position="98"/>
    </location>
</feature>
<keyword evidence="1" id="KW-0812">Transmembrane</keyword>
<feature type="transmembrane region" description="Helical" evidence="1">
    <location>
        <begin position="238"/>
        <end position="258"/>
    </location>
</feature>
<dbReference type="OrthoDB" id="2194912at2"/>
<dbReference type="Pfam" id="PF02517">
    <property type="entry name" value="Rce1-like"/>
    <property type="match status" value="1"/>
</dbReference>
<evidence type="ECO:0000259" key="2">
    <source>
        <dbReference type="Pfam" id="PF02517"/>
    </source>
</evidence>
<evidence type="ECO:0000256" key="1">
    <source>
        <dbReference type="SAM" id="Phobius"/>
    </source>
</evidence>
<comment type="caution">
    <text evidence="3">The sequence shown here is derived from an EMBL/GenBank/DDBJ whole genome shotgun (WGS) entry which is preliminary data.</text>
</comment>
<dbReference type="Proteomes" id="UP000295418">
    <property type="component" value="Unassembled WGS sequence"/>
</dbReference>
<dbReference type="InterPro" id="IPR003675">
    <property type="entry name" value="Rce1/LyrA-like_dom"/>
</dbReference>
<dbReference type="InterPro" id="IPR052710">
    <property type="entry name" value="CAAX_protease"/>
</dbReference>
<keyword evidence="3" id="KW-0645">Protease</keyword>
<dbReference type="RefSeq" id="WP_132418040.1">
    <property type="nucleotide sequence ID" value="NZ_SKFG01000009.1"/>
</dbReference>
<keyword evidence="4" id="KW-1185">Reference proteome</keyword>
<dbReference type="PANTHER" id="PTHR36435">
    <property type="entry name" value="SLR1288 PROTEIN"/>
    <property type="match status" value="1"/>
</dbReference>
<keyword evidence="1" id="KW-1133">Transmembrane helix</keyword>
<evidence type="ECO:0000313" key="3">
    <source>
        <dbReference type="EMBL" id="TCZ77469.1"/>
    </source>
</evidence>
<reference evidence="3 4" key="1">
    <citation type="submission" date="2019-03" db="EMBL/GenBank/DDBJ databases">
        <authorList>
            <person name="Kim M.K.M."/>
        </authorList>
    </citation>
    <scope>NUCLEOTIDE SEQUENCE [LARGE SCALE GENOMIC DNA]</scope>
    <source>
        <strain evidence="3 4">18JY21-1</strain>
    </source>
</reference>
<accession>A0A4R4ECQ4</accession>
<evidence type="ECO:0000313" key="4">
    <source>
        <dbReference type="Proteomes" id="UP000295418"/>
    </source>
</evidence>
<feature type="transmembrane region" description="Helical" evidence="1">
    <location>
        <begin position="199"/>
        <end position="232"/>
    </location>
</feature>